<comment type="caution">
    <text evidence="3">The sequence shown here is derived from an EMBL/GenBank/DDBJ whole genome shotgun (WGS) entry which is preliminary data.</text>
</comment>
<keyword evidence="2" id="KW-1133">Transmembrane helix</keyword>
<gene>
    <name evidence="3" type="ORF">MSAN_02103100</name>
</gene>
<proteinExistence type="predicted"/>
<feature type="compositionally biased region" description="Basic and acidic residues" evidence="1">
    <location>
        <begin position="213"/>
        <end position="225"/>
    </location>
</feature>
<evidence type="ECO:0000313" key="4">
    <source>
        <dbReference type="Proteomes" id="UP000623467"/>
    </source>
</evidence>
<keyword evidence="2" id="KW-0472">Membrane</keyword>
<protein>
    <submittedName>
        <fullName evidence="3">Uncharacterized protein</fullName>
    </submittedName>
</protein>
<evidence type="ECO:0000256" key="2">
    <source>
        <dbReference type="SAM" id="Phobius"/>
    </source>
</evidence>
<dbReference type="EMBL" id="JACAZH010000029">
    <property type="protein sequence ID" value="KAF7340747.1"/>
    <property type="molecule type" value="Genomic_DNA"/>
</dbReference>
<dbReference type="AlphaFoldDB" id="A0A8H6XHS3"/>
<dbReference type="Proteomes" id="UP000623467">
    <property type="component" value="Unassembled WGS sequence"/>
</dbReference>
<feature type="region of interest" description="Disordered" evidence="1">
    <location>
        <begin position="182"/>
        <end position="225"/>
    </location>
</feature>
<keyword evidence="4" id="KW-1185">Reference proteome</keyword>
<feature type="transmembrane region" description="Helical" evidence="2">
    <location>
        <begin position="12"/>
        <end position="43"/>
    </location>
</feature>
<sequence length="225" mass="24293">MPKDFSLTESSWAFLMGVFSVAGAALMLYGIYICLFLLSIYIFARRRKTRGVKLLMAWSCVIAAGGTAQIVLTIAQTVGVAQSVAESGTPVSFQTRSLTSTGQNVIAAMSNFATDSLYVEFFLQLESGAIYCIAVMFPLVTGSLNASEAYAIELGFGTQLVNMIPTFTLVYVGLDDTVHKSRLENNPEAPPSRGTTRSAAVQQSQSAGVLDIKPQETRNKNDEYV</sequence>
<organism evidence="3 4">
    <name type="scientific">Mycena sanguinolenta</name>
    <dbReference type="NCBI Taxonomy" id="230812"/>
    <lineage>
        <taxon>Eukaryota</taxon>
        <taxon>Fungi</taxon>
        <taxon>Dikarya</taxon>
        <taxon>Basidiomycota</taxon>
        <taxon>Agaricomycotina</taxon>
        <taxon>Agaricomycetes</taxon>
        <taxon>Agaricomycetidae</taxon>
        <taxon>Agaricales</taxon>
        <taxon>Marasmiineae</taxon>
        <taxon>Mycenaceae</taxon>
        <taxon>Mycena</taxon>
    </lineage>
</organism>
<evidence type="ECO:0000256" key="1">
    <source>
        <dbReference type="SAM" id="MobiDB-lite"/>
    </source>
</evidence>
<accession>A0A8H6XHS3</accession>
<reference evidence="3" key="1">
    <citation type="submission" date="2020-05" db="EMBL/GenBank/DDBJ databases">
        <title>Mycena genomes resolve the evolution of fungal bioluminescence.</title>
        <authorList>
            <person name="Tsai I.J."/>
        </authorList>
    </citation>
    <scope>NUCLEOTIDE SEQUENCE</scope>
    <source>
        <strain evidence="3">160909Yilan</strain>
    </source>
</reference>
<feature type="compositionally biased region" description="Polar residues" evidence="1">
    <location>
        <begin position="193"/>
        <end position="207"/>
    </location>
</feature>
<name>A0A8H6XHS3_9AGAR</name>
<keyword evidence="2" id="KW-0812">Transmembrane</keyword>
<feature type="transmembrane region" description="Helical" evidence="2">
    <location>
        <begin position="55"/>
        <end position="75"/>
    </location>
</feature>
<dbReference type="OrthoDB" id="3025589at2759"/>
<evidence type="ECO:0000313" key="3">
    <source>
        <dbReference type="EMBL" id="KAF7340747.1"/>
    </source>
</evidence>